<dbReference type="CDD" id="cd00609">
    <property type="entry name" value="AAT_like"/>
    <property type="match status" value="1"/>
</dbReference>
<dbReference type="Gene3D" id="1.10.10.10">
    <property type="entry name" value="Winged helix-like DNA-binding domain superfamily/Winged helix DNA-binding domain"/>
    <property type="match status" value="1"/>
</dbReference>
<comment type="caution">
    <text evidence="7">The sequence shown here is derived from an EMBL/GenBank/DDBJ whole genome shotgun (WGS) entry which is preliminary data.</text>
</comment>
<dbReference type="InterPro" id="IPR004839">
    <property type="entry name" value="Aminotransferase_I/II_large"/>
</dbReference>
<proteinExistence type="inferred from homology"/>
<dbReference type="SUPFAM" id="SSF46785">
    <property type="entry name" value="Winged helix' DNA-binding domain"/>
    <property type="match status" value="1"/>
</dbReference>
<dbReference type="GO" id="GO:0030170">
    <property type="term" value="F:pyridoxal phosphate binding"/>
    <property type="evidence" value="ECO:0007669"/>
    <property type="project" value="InterPro"/>
</dbReference>
<gene>
    <name evidence="7" type="ORF">LZ495_24265</name>
</gene>
<organism evidence="7 8">
    <name type="scientific">Yinghuangia soli</name>
    <dbReference type="NCBI Taxonomy" id="2908204"/>
    <lineage>
        <taxon>Bacteria</taxon>
        <taxon>Bacillati</taxon>
        <taxon>Actinomycetota</taxon>
        <taxon>Actinomycetes</taxon>
        <taxon>Kitasatosporales</taxon>
        <taxon>Streptomycetaceae</taxon>
        <taxon>Yinghuangia</taxon>
    </lineage>
</organism>
<dbReference type="Gene3D" id="3.40.640.10">
    <property type="entry name" value="Type I PLP-dependent aspartate aminotransferase-like (Major domain)"/>
    <property type="match status" value="1"/>
</dbReference>
<evidence type="ECO:0000256" key="1">
    <source>
        <dbReference type="ARBA" id="ARBA00005384"/>
    </source>
</evidence>
<dbReference type="Pfam" id="PF00155">
    <property type="entry name" value="Aminotran_1_2"/>
    <property type="match status" value="1"/>
</dbReference>
<dbReference type="PANTHER" id="PTHR46577:SF1">
    <property type="entry name" value="HTH-TYPE TRANSCRIPTIONAL REGULATORY PROTEIN GABR"/>
    <property type="match status" value="1"/>
</dbReference>
<evidence type="ECO:0000256" key="5">
    <source>
        <dbReference type="ARBA" id="ARBA00023163"/>
    </source>
</evidence>
<dbReference type="GO" id="GO:0008483">
    <property type="term" value="F:transaminase activity"/>
    <property type="evidence" value="ECO:0007669"/>
    <property type="project" value="UniProtKB-KW"/>
</dbReference>
<dbReference type="EMBL" id="JAKFHA010000015">
    <property type="protein sequence ID" value="MCF2530315.1"/>
    <property type="molecule type" value="Genomic_DNA"/>
</dbReference>
<dbReference type="SUPFAM" id="SSF53383">
    <property type="entry name" value="PLP-dependent transferases"/>
    <property type="match status" value="1"/>
</dbReference>
<keyword evidence="8" id="KW-1185">Reference proteome</keyword>
<dbReference type="InterPro" id="IPR015424">
    <property type="entry name" value="PyrdxlP-dep_Trfase"/>
</dbReference>
<evidence type="ECO:0000256" key="4">
    <source>
        <dbReference type="ARBA" id="ARBA00023125"/>
    </source>
</evidence>
<dbReference type="InterPro" id="IPR015421">
    <property type="entry name" value="PyrdxlP-dep_Trfase_major"/>
</dbReference>
<reference evidence="7" key="1">
    <citation type="submission" date="2022-01" db="EMBL/GenBank/DDBJ databases">
        <title>Genome-Based Taxonomic Classification of the Phylum Actinobacteria.</title>
        <authorList>
            <person name="Gao Y."/>
        </authorList>
    </citation>
    <scope>NUCLEOTIDE SEQUENCE</scope>
    <source>
        <strain evidence="7">KLBMP 8922</strain>
    </source>
</reference>
<evidence type="ECO:0000313" key="8">
    <source>
        <dbReference type="Proteomes" id="UP001165378"/>
    </source>
</evidence>
<dbReference type="PANTHER" id="PTHR46577">
    <property type="entry name" value="HTH-TYPE TRANSCRIPTIONAL REGULATORY PROTEIN GABR"/>
    <property type="match status" value="1"/>
</dbReference>
<dbReference type="Pfam" id="PF00392">
    <property type="entry name" value="GntR"/>
    <property type="match status" value="1"/>
</dbReference>
<keyword evidence="7" id="KW-0032">Aminotransferase</keyword>
<sequence>MHVTEDQLLAALGEWRRPGLPLIAAIAAALRDAVLDGRLRTGSRLPAERRVAESLGVSRGTVTAALAVLREEGWLDTRQGSASTLRLPPTAVERIAPLSATGDTGSIDLRRAVPAAPHSAYVDAMARAAHRSDPVLAQDGDPGPGLPELRTLVARRYTQEGLPTRPEQILVTGGARAALALLCAHLRPRVAAVEIPSYFDALALMRSSGIRLAGCQVTTAGWDPDQLEQAFRSARGGFAYLVPDFHNPTGALMGQAARRRVAELAAEHAVTVIADETMRDLDLRDNPEPLPRIRDALLIGSGSKTVWGGLRVGWVRGPAGFIAELSRHPLAMPMAAAPIQQLVAVELLRDPAPLLCHRRRELRIQRDHLAAALAGDDRWRFTVPHGGLALWLRLTSARADDLAARAHRAGLELTPGPRFAADATLLRHIRIPFTPPVAALDRIAKILDEACTP</sequence>
<keyword evidence="2" id="KW-0663">Pyridoxal phosphate</keyword>
<dbReference type="AlphaFoldDB" id="A0AA41Q3I3"/>
<dbReference type="RefSeq" id="WP_235054974.1">
    <property type="nucleotide sequence ID" value="NZ_JAKFHA010000015.1"/>
</dbReference>
<dbReference type="InterPro" id="IPR036388">
    <property type="entry name" value="WH-like_DNA-bd_sf"/>
</dbReference>
<dbReference type="InterPro" id="IPR036390">
    <property type="entry name" value="WH_DNA-bd_sf"/>
</dbReference>
<evidence type="ECO:0000256" key="2">
    <source>
        <dbReference type="ARBA" id="ARBA00022898"/>
    </source>
</evidence>
<keyword evidence="5" id="KW-0804">Transcription</keyword>
<keyword evidence="7" id="KW-0808">Transferase</keyword>
<dbReference type="Proteomes" id="UP001165378">
    <property type="component" value="Unassembled WGS sequence"/>
</dbReference>
<dbReference type="InterPro" id="IPR051446">
    <property type="entry name" value="HTH_trans_reg/aminotransferase"/>
</dbReference>
<dbReference type="CDD" id="cd07377">
    <property type="entry name" value="WHTH_GntR"/>
    <property type="match status" value="1"/>
</dbReference>
<dbReference type="InterPro" id="IPR000524">
    <property type="entry name" value="Tscrpt_reg_HTH_GntR"/>
</dbReference>
<dbReference type="GO" id="GO:0003677">
    <property type="term" value="F:DNA binding"/>
    <property type="evidence" value="ECO:0007669"/>
    <property type="project" value="UniProtKB-KW"/>
</dbReference>
<keyword evidence="4" id="KW-0238">DNA-binding</keyword>
<evidence type="ECO:0000259" key="6">
    <source>
        <dbReference type="PROSITE" id="PS50949"/>
    </source>
</evidence>
<dbReference type="GO" id="GO:0003700">
    <property type="term" value="F:DNA-binding transcription factor activity"/>
    <property type="evidence" value="ECO:0007669"/>
    <property type="project" value="InterPro"/>
</dbReference>
<accession>A0AA41Q3I3</accession>
<keyword evidence="3" id="KW-0805">Transcription regulation</keyword>
<protein>
    <submittedName>
        <fullName evidence="7">PLP-dependent aminotransferase family protein</fullName>
    </submittedName>
</protein>
<name>A0AA41Q3I3_9ACTN</name>
<comment type="similarity">
    <text evidence="1">In the C-terminal section; belongs to the class-I pyridoxal-phosphate-dependent aminotransferase family.</text>
</comment>
<dbReference type="PROSITE" id="PS50949">
    <property type="entry name" value="HTH_GNTR"/>
    <property type="match status" value="1"/>
</dbReference>
<evidence type="ECO:0000256" key="3">
    <source>
        <dbReference type="ARBA" id="ARBA00023015"/>
    </source>
</evidence>
<evidence type="ECO:0000313" key="7">
    <source>
        <dbReference type="EMBL" id="MCF2530315.1"/>
    </source>
</evidence>
<dbReference type="SMART" id="SM00345">
    <property type="entry name" value="HTH_GNTR"/>
    <property type="match status" value="1"/>
</dbReference>
<feature type="domain" description="HTH gntR-type" evidence="6">
    <location>
        <begin position="20"/>
        <end position="88"/>
    </location>
</feature>
<dbReference type="PRINTS" id="PR00035">
    <property type="entry name" value="HTHGNTR"/>
</dbReference>